<feature type="compositionally biased region" description="Acidic residues" evidence="1">
    <location>
        <begin position="810"/>
        <end position="831"/>
    </location>
</feature>
<feature type="region of interest" description="Disordered" evidence="1">
    <location>
        <begin position="1117"/>
        <end position="1319"/>
    </location>
</feature>
<feature type="compositionally biased region" description="Pro residues" evidence="1">
    <location>
        <begin position="1305"/>
        <end position="1314"/>
    </location>
</feature>
<feature type="compositionally biased region" description="Pro residues" evidence="1">
    <location>
        <begin position="1253"/>
        <end position="1275"/>
    </location>
</feature>
<dbReference type="Proteomes" id="UP000092993">
    <property type="component" value="Unassembled WGS sequence"/>
</dbReference>
<feature type="compositionally biased region" description="Polar residues" evidence="1">
    <location>
        <begin position="596"/>
        <end position="608"/>
    </location>
</feature>
<feature type="compositionally biased region" description="Acidic residues" evidence="1">
    <location>
        <begin position="463"/>
        <end position="472"/>
    </location>
</feature>
<feature type="domain" description="BBC1/AIM3 cysteine proteinase-fold" evidence="2">
    <location>
        <begin position="1328"/>
        <end position="1499"/>
    </location>
</feature>
<dbReference type="EMBL" id="LUGG01000019">
    <property type="protein sequence ID" value="OBZ69031.1"/>
    <property type="molecule type" value="Genomic_DNA"/>
</dbReference>
<feature type="region of interest" description="Disordered" evidence="1">
    <location>
        <begin position="1061"/>
        <end position="1099"/>
    </location>
</feature>
<organism evidence="3 4">
    <name type="scientific">Grifola frondosa</name>
    <name type="common">Maitake</name>
    <name type="synonym">Polyporus frondosus</name>
    <dbReference type="NCBI Taxonomy" id="5627"/>
    <lineage>
        <taxon>Eukaryota</taxon>
        <taxon>Fungi</taxon>
        <taxon>Dikarya</taxon>
        <taxon>Basidiomycota</taxon>
        <taxon>Agaricomycotina</taxon>
        <taxon>Agaricomycetes</taxon>
        <taxon>Polyporales</taxon>
        <taxon>Grifolaceae</taxon>
        <taxon>Grifola</taxon>
    </lineage>
</organism>
<comment type="caution">
    <text evidence="3">The sequence shown here is derived from an EMBL/GenBank/DDBJ whole genome shotgun (WGS) entry which is preliminary data.</text>
</comment>
<dbReference type="OrthoDB" id="207120at2759"/>
<dbReference type="GO" id="GO:0005884">
    <property type="term" value="C:actin filament"/>
    <property type="evidence" value="ECO:0007669"/>
    <property type="project" value="TreeGrafter"/>
</dbReference>
<keyword evidence="4" id="KW-1185">Reference proteome</keyword>
<feature type="compositionally biased region" description="Basic and acidic residues" evidence="1">
    <location>
        <begin position="58"/>
        <end position="69"/>
    </location>
</feature>
<evidence type="ECO:0000313" key="3">
    <source>
        <dbReference type="EMBL" id="OBZ69031.1"/>
    </source>
</evidence>
<proteinExistence type="predicted"/>
<feature type="region of interest" description="Disordered" evidence="1">
    <location>
        <begin position="702"/>
        <end position="929"/>
    </location>
</feature>
<feature type="compositionally biased region" description="Low complexity" evidence="1">
    <location>
        <begin position="183"/>
        <end position="200"/>
    </location>
</feature>
<reference evidence="3 4" key="1">
    <citation type="submission" date="2016-03" db="EMBL/GenBank/DDBJ databases">
        <title>Whole genome sequencing of Grifola frondosa 9006-11.</title>
        <authorList>
            <person name="Min B."/>
            <person name="Park H."/>
            <person name="Kim J.-G."/>
            <person name="Cho H."/>
            <person name="Oh Y.-L."/>
            <person name="Kong W.-S."/>
            <person name="Choi I.-G."/>
        </authorList>
    </citation>
    <scope>NUCLEOTIDE SEQUENCE [LARGE SCALE GENOMIC DNA]</scope>
    <source>
        <strain evidence="3 4">9006-11</strain>
    </source>
</reference>
<feature type="compositionally biased region" description="Basic and acidic residues" evidence="1">
    <location>
        <begin position="76"/>
        <end position="90"/>
    </location>
</feature>
<dbReference type="GO" id="GO:0030041">
    <property type="term" value="P:actin filament polymerization"/>
    <property type="evidence" value="ECO:0007669"/>
    <property type="project" value="TreeGrafter"/>
</dbReference>
<sequence>MSDPPPKKLGSLRDRIAAFENKGSAPAPASPPAPRPKPGNLSWKPKPLSPPQSPSDASSDHGHDPDKRASGMSAADAKESMKGVSLKERMAALQGLNSFGGGSAAPLPPKPAVEKPKWKPPPVVAHAEADSEDHDDVSPSNAHADASEADSKSPNDDEQVAHSQSEEAQEELDPKEEERQRRAALAARMARLGGARVGMGPPIFAKKPNVPAKKVEVEQEDAEKHVEPGSAEVTSEGPVTQSYSEISVPIPLETSGADHSADYVAGRKDSATSSLLSTDSASSTATPRSPAMPVPVVPRRTAPPRKRPAKSPSPAAQAVLEGNVHESPSPIPPTASDTSTADHEAADTVEATEEFGAHGDLQPEIRDTQAPAPIETVEVTDVVVDQEHFTKERLTEHTAEPVETPDHEVIETPSSPAEEERRQGPEIEHTEHVLEADEHARPEYNAITGVLPAAEQVTYAAPEQEEEQEEDEASRRKRIAERLAKMGGFNPLSGPPPPPRRDSAEVLESPISPPSLRSGGQQEHSASPPVEKPAVLRKGSTDSATSRHSLPLLPTSPKPELPTRKGSVGSVRSNISLESPVRRSSQDDHRPVFAESTISEEPLEQSTIVEEADEDEDNATRAHREASYDQLRRSIDEGERYDESESDHEDVLHEPDEGFTGVISDDHDHIAPTVARAPVPSVTHELTIPHPAHVARALPSVPSIHDQDTNPSPRQQVKRQSLPPPRAIPPPPPHQEDIHEGNSVGSSPVHEYAVQHVTVESRHGTVLQDGVVREQPDEVLDQEDTRGGVSPALTTIELEEQSEDAHYEEDHAEAEAQYEPELEHEEPEYEEVPPPPPPRTSVHVLPSSIGRHEELEMEEEVPPPPPPRTSVHARHSLIGQQYEDAEAEQSLPPPPPRTSIHVPRPSVKEPNDLSASPPQERKTEALSHIQGVEREPQLPPLVPSNRPTRHIPPPLAQLITPEREILNDEDGDPIDPDFYSPLKSAGSPSSVLSSVSRAPAPHLPRRQHLRFAFQSSLHLRHHYLLRLMFRSSPLPLNRKRRRRKTLNTLVVAPLQSEWRNWEGLEPSGSHTEERNGQSTPAESERETEDAPPEEEDEFARKQRIAARIAGMGGMRFGMSAVVPPQQPSRVDHDQTDEGEVSKSPAPRRSIPLPPPPPAPAVAAVEGSHEEDSDYHHVSDSEQVHPEDSEVEEITHADVEEAPPPVPSRAGRRMSAEISSPPVPSSATRPLAVPPPVPVVSSRPNEAEAEDEPPPPPPRTARAPPPRSGTLPPLPPATAEDVIPDVDFGAGTDLSLSGQWSEDPMNYPPPAPSKPHAPVHIPSGPPNTSHPPPAELHLSADDLMAQWGRVGIQVHEAATALFEKSKKSVVGDGTYVGFVTTAIAQIPNAAKPGPPFDSFGYLFYAQTGASVQKRASDIMPGDIILLHEAKFKGHKGLQSYHQNIGIGEPLVAIIADFETKKSKVKVFQANQHVGQQSVESASYRLDDMKSGTIQIFRVLEA</sequence>
<dbReference type="InterPro" id="IPR051412">
    <property type="entry name" value="Formin_Homology_Diaphanous_sf"/>
</dbReference>
<feature type="compositionally biased region" description="Basic and acidic residues" evidence="1">
    <location>
        <begin position="919"/>
        <end position="929"/>
    </location>
</feature>
<accession>A0A1C7LWC6</accession>
<feature type="compositionally biased region" description="Basic and acidic residues" evidence="1">
    <location>
        <begin position="385"/>
        <end position="410"/>
    </location>
</feature>
<feature type="compositionally biased region" description="Basic and acidic residues" evidence="1">
    <location>
        <begin position="355"/>
        <end position="367"/>
    </location>
</feature>
<feature type="compositionally biased region" description="Basic and acidic residues" evidence="1">
    <location>
        <begin position="145"/>
        <end position="155"/>
    </location>
</feature>
<feature type="compositionally biased region" description="Polar residues" evidence="1">
    <location>
        <begin position="709"/>
        <end position="719"/>
    </location>
</feature>
<evidence type="ECO:0000256" key="1">
    <source>
        <dbReference type="SAM" id="MobiDB-lite"/>
    </source>
</evidence>
<dbReference type="Pfam" id="PF25459">
    <property type="entry name" value="AIM3_BBC1_C"/>
    <property type="match status" value="1"/>
</dbReference>
<feature type="compositionally biased region" description="Basic and acidic residues" evidence="1">
    <location>
        <begin position="618"/>
        <end position="656"/>
    </location>
</feature>
<feature type="compositionally biased region" description="Pro residues" evidence="1">
    <location>
        <begin position="722"/>
        <end position="733"/>
    </location>
</feature>
<feature type="compositionally biased region" description="Basic and acidic residues" evidence="1">
    <location>
        <begin position="1166"/>
        <end position="1198"/>
    </location>
</feature>
<feature type="compositionally biased region" description="Basic and acidic residues" evidence="1">
    <location>
        <begin position="580"/>
        <end position="592"/>
    </location>
</feature>
<dbReference type="PANTHER" id="PTHR45691:SF6">
    <property type="entry name" value="PROTEIN DIAPHANOUS"/>
    <property type="match status" value="1"/>
</dbReference>
<feature type="compositionally biased region" description="Basic and acidic residues" evidence="1">
    <location>
        <begin position="259"/>
        <end position="270"/>
    </location>
</feature>
<feature type="region of interest" description="Disordered" evidence="1">
    <location>
        <begin position="1"/>
        <end position="665"/>
    </location>
</feature>
<dbReference type="OMA" id="QWELPSI"/>
<feature type="compositionally biased region" description="Basic and acidic residues" evidence="1">
    <location>
        <begin position="213"/>
        <end position="227"/>
    </location>
</feature>
<protein>
    <recommendedName>
        <fullName evidence="2">BBC1/AIM3 cysteine proteinase-fold domain-containing protein</fullName>
    </recommendedName>
</protein>
<evidence type="ECO:0000259" key="2">
    <source>
        <dbReference type="Pfam" id="PF25459"/>
    </source>
</evidence>
<feature type="compositionally biased region" description="Low complexity" evidence="1">
    <location>
        <begin position="271"/>
        <end position="289"/>
    </location>
</feature>
<evidence type="ECO:0000313" key="4">
    <source>
        <dbReference type="Proteomes" id="UP000092993"/>
    </source>
</evidence>
<dbReference type="InterPro" id="IPR057402">
    <property type="entry name" value="AIM3_BBC1_C"/>
</dbReference>
<gene>
    <name evidence="3" type="ORF">A0H81_11239</name>
</gene>
<dbReference type="STRING" id="5627.A0A1C7LWC6"/>
<feature type="compositionally biased region" description="Basic and acidic residues" evidence="1">
    <location>
        <begin position="418"/>
        <end position="442"/>
    </location>
</feature>
<feature type="compositionally biased region" description="Acidic residues" evidence="1">
    <location>
        <begin position="1085"/>
        <end position="1097"/>
    </location>
</feature>
<feature type="compositionally biased region" description="Pro residues" evidence="1">
    <location>
        <begin position="28"/>
        <end position="37"/>
    </location>
</feature>
<dbReference type="PANTHER" id="PTHR45691">
    <property type="entry name" value="PROTEIN DIAPHANOUS"/>
    <property type="match status" value="1"/>
</dbReference>
<name>A0A1C7LWC6_GRIFR</name>